<evidence type="ECO:0000313" key="5">
    <source>
        <dbReference type="EMBL" id="MDQ0506368.1"/>
    </source>
</evidence>
<protein>
    <recommendedName>
        <fullName evidence="3">Glutathione-dependent peroxiredoxin</fullName>
        <ecNumber evidence="3">1.11.1.27</ecNumber>
    </recommendedName>
</protein>
<keyword evidence="3" id="KW-0049">Antioxidant</keyword>
<reference evidence="5 6" key="1">
    <citation type="submission" date="2023-07" db="EMBL/GenBank/DDBJ databases">
        <title>Genomic Encyclopedia of Type Strains, Phase IV (KMG-IV): sequencing the most valuable type-strain genomes for metagenomic binning, comparative biology and taxonomic classification.</title>
        <authorList>
            <person name="Goeker M."/>
        </authorList>
    </citation>
    <scope>NUCLEOTIDE SEQUENCE [LARGE SCALE GENOMIC DNA]</scope>
    <source>
        <strain evidence="5 6">DSM 3770</strain>
    </source>
</reference>
<keyword evidence="6" id="KW-1185">Reference proteome</keyword>
<keyword evidence="2 3" id="KW-0560">Oxidoreductase</keyword>
<dbReference type="Pfam" id="PF08534">
    <property type="entry name" value="Redoxin"/>
    <property type="match status" value="1"/>
</dbReference>
<dbReference type="PANTHER" id="PTHR10430">
    <property type="entry name" value="PEROXIREDOXIN"/>
    <property type="match status" value="1"/>
</dbReference>
<evidence type="ECO:0000313" key="6">
    <source>
        <dbReference type="Proteomes" id="UP001241747"/>
    </source>
</evidence>
<dbReference type="InterPro" id="IPR036249">
    <property type="entry name" value="Thioredoxin-like_sf"/>
</dbReference>
<gene>
    <name evidence="5" type="ORF">QOZ94_003177</name>
</gene>
<name>A0ABU0LGZ3_XANAG</name>
<feature type="domain" description="Thioredoxin" evidence="4">
    <location>
        <begin position="3"/>
        <end position="161"/>
    </location>
</feature>
<dbReference type="EMBL" id="JAUSVY010000007">
    <property type="protein sequence ID" value="MDQ0506368.1"/>
    <property type="molecule type" value="Genomic_DNA"/>
</dbReference>
<sequence length="161" mass="16622">MSISVGDSLPPATFRVMTTDGPVQKTTDEVFKGKRVVLFAVPGAFTPTCHKNHLPGYVAHADAITAKGVDTIAVVSVNDPFVMGAWETASGASGKILFLSDPDASFATALGLTFDATAAGLGVRSQRYAMLVENGVVKILNVEDSPGKADISGATALLAQL</sequence>
<dbReference type="Proteomes" id="UP001241747">
    <property type="component" value="Unassembled WGS sequence"/>
</dbReference>
<dbReference type="CDD" id="cd03013">
    <property type="entry name" value="PRX5_like"/>
    <property type="match status" value="1"/>
</dbReference>
<dbReference type="EC" id="1.11.1.27" evidence="3"/>
<proteinExistence type="inferred from homology"/>
<dbReference type="PROSITE" id="PS51352">
    <property type="entry name" value="THIOREDOXIN_2"/>
    <property type="match status" value="1"/>
</dbReference>
<comment type="function">
    <text evidence="3">Thiol-specific peroxidase that catalyzes the reduction of hydrogen peroxide and organic hydroperoxides to water and alcohols, respectively. Plays a role in cell protection against oxidative stress by detoxifying peroxides.</text>
</comment>
<comment type="similarity">
    <text evidence="3">Belongs to the peroxiredoxin family. Prx5 subfamily.</text>
</comment>
<comment type="caution">
    <text evidence="5">The sequence shown here is derived from an EMBL/GenBank/DDBJ whole genome shotgun (WGS) entry which is preliminary data.</text>
</comment>
<organism evidence="5 6">
    <name type="scientific">Xanthobacter agilis</name>
    <dbReference type="NCBI Taxonomy" id="47492"/>
    <lineage>
        <taxon>Bacteria</taxon>
        <taxon>Pseudomonadati</taxon>
        <taxon>Pseudomonadota</taxon>
        <taxon>Alphaproteobacteria</taxon>
        <taxon>Hyphomicrobiales</taxon>
        <taxon>Xanthobacteraceae</taxon>
        <taxon>Xanthobacter</taxon>
    </lineage>
</organism>
<evidence type="ECO:0000259" key="4">
    <source>
        <dbReference type="PROSITE" id="PS51352"/>
    </source>
</evidence>
<keyword evidence="1 3" id="KW-0575">Peroxidase</keyword>
<dbReference type="InterPro" id="IPR037944">
    <property type="entry name" value="PRX5-like"/>
</dbReference>
<dbReference type="RefSeq" id="WP_237346655.1">
    <property type="nucleotide sequence ID" value="NZ_JABWGX010000021.1"/>
</dbReference>
<comment type="catalytic activity">
    <reaction evidence="3">
        <text>a hydroperoxide + 2 glutathione = an alcohol + glutathione disulfide + H2O</text>
        <dbReference type="Rhea" id="RHEA:62632"/>
        <dbReference type="ChEBI" id="CHEBI:15377"/>
        <dbReference type="ChEBI" id="CHEBI:30879"/>
        <dbReference type="ChEBI" id="CHEBI:35924"/>
        <dbReference type="ChEBI" id="CHEBI:57925"/>
        <dbReference type="ChEBI" id="CHEBI:58297"/>
        <dbReference type="EC" id="1.11.1.27"/>
    </reaction>
</comment>
<evidence type="ECO:0000256" key="1">
    <source>
        <dbReference type="ARBA" id="ARBA00022559"/>
    </source>
</evidence>
<dbReference type="SUPFAM" id="SSF52833">
    <property type="entry name" value="Thioredoxin-like"/>
    <property type="match status" value="1"/>
</dbReference>
<dbReference type="PANTHER" id="PTHR10430:SF16">
    <property type="entry name" value="PEROXIREDOXIN-5, MITOCHONDRIAL"/>
    <property type="match status" value="1"/>
</dbReference>
<evidence type="ECO:0000256" key="2">
    <source>
        <dbReference type="ARBA" id="ARBA00023002"/>
    </source>
</evidence>
<accession>A0ABU0LGZ3</accession>
<keyword evidence="3" id="KW-0676">Redox-active center</keyword>
<dbReference type="Gene3D" id="3.40.30.10">
    <property type="entry name" value="Glutaredoxin"/>
    <property type="match status" value="1"/>
</dbReference>
<evidence type="ECO:0000256" key="3">
    <source>
        <dbReference type="RuleBase" id="RU366011"/>
    </source>
</evidence>
<dbReference type="InterPro" id="IPR013766">
    <property type="entry name" value="Thioredoxin_domain"/>
</dbReference>
<dbReference type="InterPro" id="IPR013740">
    <property type="entry name" value="Redoxin"/>
</dbReference>